<dbReference type="EMBL" id="CP005973">
    <property type="protein sequence ID" value="AJR05252.1"/>
    <property type="molecule type" value="Genomic_DNA"/>
</dbReference>
<keyword evidence="2" id="KW-1185">Reference proteome</keyword>
<evidence type="ECO:0000313" key="1">
    <source>
        <dbReference type="EMBL" id="AJR05252.1"/>
    </source>
</evidence>
<dbReference type="PATRIC" id="fig|658445.3.peg.249"/>
<sequence length="91" mass="10891">MFTGKDNDAQWQKERPIVHYHYYMEGGHNVPHHDGVRSQQRIRRPDPRYKEVGKNMMAELKKARADYQVPNDVFVAPYPYMNRKERKALGF</sequence>
<dbReference type="OrthoDB" id="9803751at2"/>
<evidence type="ECO:0000313" key="2">
    <source>
        <dbReference type="Proteomes" id="UP000032303"/>
    </source>
</evidence>
<proteinExistence type="predicted"/>
<gene>
    <name evidence="1" type="ORF">H744_1c0226</name>
</gene>
<accession>A0A0C5WGE4</accession>
<protein>
    <submittedName>
        <fullName evidence="1">Uncharacterized protein</fullName>
    </submittedName>
</protein>
<dbReference type="STRING" id="658445.H744_1c0226"/>
<dbReference type="Proteomes" id="UP000032303">
    <property type="component" value="Chromosome 1"/>
</dbReference>
<dbReference type="KEGG" id="pgb:H744_1c0226"/>
<dbReference type="HOGENOM" id="CLU_2424360_0_0_6"/>
<reference evidence="1 2" key="1">
    <citation type="submission" date="2013-05" db="EMBL/GenBank/DDBJ databases">
        <title>Complete genome sequence of the lipase-producing bacterium Photobacterium gaetbulicola Gung47.</title>
        <authorList>
            <person name="Kim Y.-O."/>
        </authorList>
    </citation>
    <scope>NUCLEOTIDE SEQUENCE [LARGE SCALE GENOMIC DNA]</scope>
    <source>
        <strain evidence="1 2">Gung47</strain>
    </source>
</reference>
<dbReference type="AlphaFoldDB" id="A0A0C5WGE4"/>
<organism evidence="1 2">
    <name type="scientific">Photobacterium gaetbulicola Gung47</name>
    <dbReference type="NCBI Taxonomy" id="658445"/>
    <lineage>
        <taxon>Bacteria</taxon>
        <taxon>Pseudomonadati</taxon>
        <taxon>Pseudomonadota</taxon>
        <taxon>Gammaproteobacteria</taxon>
        <taxon>Vibrionales</taxon>
        <taxon>Vibrionaceae</taxon>
        <taxon>Photobacterium</taxon>
    </lineage>
</organism>
<name>A0A0C5WGE4_9GAMM</name>